<dbReference type="InterPro" id="IPR001307">
    <property type="entry name" value="Thiosulphate_STrfase_CS"/>
</dbReference>
<proteinExistence type="predicted"/>
<feature type="domain" description="Rhodanese" evidence="3">
    <location>
        <begin position="164"/>
        <end position="273"/>
    </location>
</feature>
<dbReference type="InterPro" id="IPR036873">
    <property type="entry name" value="Rhodanese-like_dom_sf"/>
</dbReference>
<dbReference type="Proteomes" id="UP000595512">
    <property type="component" value="Chromosome"/>
</dbReference>
<dbReference type="Proteomes" id="UP000075666">
    <property type="component" value="Unassembled WGS sequence"/>
</dbReference>
<protein>
    <submittedName>
        <fullName evidence="4 5">Sulfurtransferase</fullName>
        <ecNumber evidence="4">2.8.1.1</ecNumber>
    </submittedName>
</protein>
<evidence type="ECO:0000256" key="2">
    <source>
        <dbReference type="ARBA" id="ARBA00022737"/>
    </source>
</evidence>
<dbReference type="CDD" id="cd01449">
    <property type="entry name" value="TST_Repeat_2"/>
    <property type="match status" value="1"/>
</dbReference>
<dbReference type="SMART" id="SM00450">
    <property type="entry name" value="RHOD"/>
    <property type="match status" value="2"/>
</dbReference>
<dbReference type="GO" id="GO:0004792">
    <property type="term" value="F:thiosulfate-cyanide sulfurtransferase activity"/>
    <property type="evidence" value="ECO:0007669"/>
    <property type="project" value="UniProtKB-EC"/>
</dbReference>
<evidence type="ECO:0000313" key="6">
    <source>
        <dbReference type="Proteomes" id="UP000075666"/>
    </source>
</evidence>
<evidence type="ECO:0000313" key="7">
    <source>
        <dbReference type="Proteomes" id="UP000595512"/>
    </source>
</evidence>
<dbReference type="PATRIC" id="fig|46224.3.peg.1652"/>
<dbReference type="Pfam" id="PF00581">
    <property type="entry name" value="Rhodanese"/>
    <property type="match status" value="2"/>
</dbReference>
<keyword evidence="2" id="KW-0677">Repeat</keyword>
<gene>
    <name evidence="4" type="ORF">B4102_2474</name>
    <name evidence="5" type="ORF">JGZ69_17490</name>
</gene>
<dbReference type="PANTHER" id="PTHR11364:SF27">
    <property type="entry name" value="SULFURTRANSFERASE"/>
    <property type="match status" value="1"/>
</dbReference>
<dbReference type="EMBL" id="LQYN01000025">
    <property type="protein sequence ID" value="KYD09208.1"/>
    <property type="molecule type" value="Genomic_DNA"/>
</dbReference>
<keyword evidence="6" id="KW-1185">Reference proteome</keyword>
<dbReference type="EC" id="2.8.1.1" evidence="4"/>
<reference evidence="5 7" key="2">
    <citation type="submission" date="2020-12" db="EMBL/GenBank/DDBJ databases">
        <title>Taxonomic evaluation of the Bacillus sporothermodurans group of bacteria based on whole genome sequences.</title>
        <authorList>
            <person name="Fiedler G."/>
            <person name="Herbstmann A.-D."/>
            <person name="Doll E."/>
            <person name="Wenning M."/>
            <person name="Brinks E."/>
            <person name="Kabisch J."/>
            <person name="Breitenwieser F."/>
            <person name="Lappann M."/>
            <person name="Boehnlein C."/>
            <person name="Franz C."/>
        </authorList>
    </citation>
    <scope>NUCLEOTIDE SEQUENCE [LARGE SCALE GENOMIC DNA]</scope>
    <source>
        <strain evidence="5 7">DSM 10599</strain>
    </source>
</reference>
<dbReference type="OrthoDB" id="9770030at2"/>
<evidence type="ECO:0000259" key="3">
    <source>
        <dbReference type="PROSITE" id="PS50206"/>
    </source>
</evidence>
<dbReference type="RefSeq" id="WP_066228490.1">
    <property type="nucleotide sequence ID" value="NZ_CP066701.1"/>
</dbReference>
<dbReference type="SUPFAM" id="SSF52821">
    <property type="entry name" value="Rhodanese/Cell cycle control phosphatase"/>
    <property type="match status" value="2"/>
</dbReference>
<evidence type="ECO:0000313" key="4">
    <source>
        <dbReference type="EMBL" id="KYD09208.1"/>
    </source>
</evidence>
<dbReference type="InterPro" id="IPR001763">
    <property type="entry name" value="Rhodanese-like_dom"/>
</dbReference>
<evidence type="ECO:0000256" key="1">
    <source>
        <dbReference type="ARBA" id="ARBA00022679"/>
    </source>
</evidence>
<dbReference type="PROSITE" id="PS50206">
    <property type="entry name" value="RHODANESE_3"/>
    <property type="match status" value="2"/>
</dbReference>
<dbReference type="EMBL" id="CP066701">
    <property type="protein sequence ID" value="QQX24555.1"/>
    <property type="molecule type" value="Genomic_DNA"/>
</dbReference>
<dbReference type="PROSITE" id="PS00380">
    <property type="entry name" value="RHODANESE_1"/>
    <property type="match status" value="1"/>
</dbReference>
<accession>A0A150LA48</accession>
<dbReference type="KEGG" id="hspo:JGZ69_17490"/>
<keyword evidence="1 4" id="KW-0808">Transferase</keyword>
<feature type="domain" description="Rhodanese" evidence="3">
    <location>
        <begin position="15"/>
        <end position="134"/>
    </location>
</feature>
<name>A0A150LA48_9BACI</name>
<sequence>MKYIVDVEWLKDNLNKSEIRIVDCRFSLRDPLAGELAYKKEHIPGAVYFDLEKDLSATPTVHGGRHPLPSIQSIKEKLELSGIDERVKIVVYDDGTGEYASRFWWLLNYLGNKNVYILNGGYKAWKQANYPTDNEIPHFEKPVFNVSCHPSMLATMSDVKESIEQGDAILIDSRAYNRYIGLEEPIDKKCGHIPTAINKVWTDGFKDGFWKSIEEQKKRFSEWNESDSFIVYCGSGVTATPNIIALLEAGFTNVRLYAGSFSDWISYEENPIETGE</sequence>
<reference evidence="4 6" key="1">
    <citation type="submission" date="2016-01" db="EMBL/GenBank/DDBJ databases">
        <title>Genome Sequences of Twelve Sporeforming Bacillus Species Isolated from Foods.</title>
        <authorList>
            <person name="Berendsen E.M."/>
            <person name="Wells-Bennik M.H."/>
            <person name="Krawcyk A.O."/>
            <person name="De Jong A."/>
            <person name="Holsappel S."/>
            <person name="Eijlander R.T."/>
            <person name="Kuipers O.P."/>
        </authorList>
    </citation>
    <scope>NUCLEOTIDE SEQUENCE [LARGE SCALE GENOMIC DNA]</scope>
    <source>
        <strain evidence="4 6">B4102</strain>
    </source>
</reference>
<dbReference type="AlphaFoldDB" id="A0A150LA48"/>
<organism evidence="4 6">
    <name type="scientific">Heyndrickxia sporothermodurans</name>
    <dbReference type="NCBI Taxonomy" id="46224"/>
    <lineage>
        <taxon>Bacteria</taxon>
        <taxon>Bacillati</taxon>
        <taxon>Bacillota</taxon>
        <taxon>Bacilli</taxon>
        <taxon>Bacillales</taxon>
        <taxon>Bacillaceae</taxon>
        <taxon>Heyndrickxia</taxon>
    </lineage>
</organism>
<dbReference type="FunFam" id="3.40.250.10:FF:000035">
    <property type="entry name" value="Thiosulfate sulfurtransferase"/>
    <property type="match status" value="1"/>
</dbReference>
<dbReference type="InterPro" id="IPR045078">
    <property type="entry name" value="TST/MPST-like"/>
</dbReference>
<dbReference type="CDD" id="cd01448">
    <property type="entry name" value="TST_Repeat_1"/>
    <property type="match status" value="1"/>
</dbReference>
<dbReference type="Gene3D" id="3.40.250.10">
    <property type="entry name" value="Rhodanese-like domain"/>
    <property type="match status" value="2"/>
</dbReference>
<dbReference type="PANTHER" id="PTHR11364">
    <property type="entry name" value="THIOSULFATE SULFERTANSFERASE"/>
    <property type="match status" value="1"/>
</dbReference>
<evidence type="ECO:0000313" key="5">
    <source>
        <dbReference type="EMBL" id="QQX24555.1"/>
    </source>
</evidence>
<dbReference type="STRING" id="46224.B4102_2474"/>